<keyword evidence="2" id="KW-0238">DNA-binding</keyword>
<evidence type="ECO:0000313" key="6">
    <source>
        <dbReference type="Proteomes" id="UP000293865"/>
    </source>
</evidence>
<accession>A0A4Q2L658</accession>
<dbReference type="RefSeq" id="WP_129519254.1">
    <property type="nucleotide sequence ID" value="NZ_SDPN01000002.1"/>
</dbReference>
<dbReference type="InterPro" id="IPR010982">
    <property type="entry name" value="Lambda_DNA-bd_dom_sf"/>
</dbReference>
<dbReference type="CDD" id="cd01392">
    <property type="entry name" value="HTH_LacI"/>
    <property type="match status" value="1"/>
</dbReference>
<dbReference type="EMBL" id="SDPN01000002">
    <property type="protein sequence ID" value="RXZ73067.1"/>
    <property type="molecule type" value="Genomic_DNA"/>
</dbReference>
<gene>
    <name evidence="5" type="ORF">ESP51_02300</name>
</gene>
<sequence>MTETGIGTSRSTPATLHDVAREAGVSLATASRSLNGSTRKVNDEYRKRVLDAAARLDYSPNLSAQAVARGTTTTVALLVADIADPYFSSIAAGVVAEADHERLIVTMAATERDPERELELVRTLRGQRPRVMILAGSRPTSDPTEGALGEELAAYERSGGRVVLISRNEFDFRTVIVENTAGAEALARELVGIGYRRFAVITGGEGLRTAADRVEGFRAGLAAAGGTLDDEHVVRAAFTRDGGYDGMRQLIESGLDGIELVFAANDVMAVGALSAVRDAGLTPGTDVAVAGFDDIPTVRDVTPALTTVRVPLEELGRRALRLALGDESASSEGAVRTEVVLRESTPGITR</sequence>
<dbReference type="OrthoDB" id="3226810at2"/>
<reference evidence="5 6" key="1">
    <citation type="submission" date="2019-01" db="EMBL/GenBank/DDBJ databases">
        <title>Agromyces.</title>
        <authorList>
            <person name="Li J."/>
        </authorList>
    </citation>
    <scope>NUCLEOTIDE SEQUENCE [LARGE SCALE GENOMIC DNA]</scope>
    <source>
        <strain evidence="5 6">DSM 15934</strain>
    </source>
</reference>
<evidence type="ECO:0000259" key="4">
    <source>
        <dbReference type="PROSITE" id="PS50932"/>
    </source>
</evidence>
<dbReference type="InterPro" id="IPR028082">
    <property type="entry name" value="Peripla_BP_I"/>
</dbReference>
<dbReference type="SMART" id="SM00354">
    <property type="entry name" value="HTH_LACI"/>
    <property type="match status" value="1"/>
</dbReference>
<dbReference type="InterPro" id="IPR046335">
    <property type="entry name" value="LacI/GalR-like_sensor"/>
</dbReference>
<dbReference type="InterPro" id="IPR000843">
    <property type="entry name" value="HTH_LacI"/>
</dbReference>
<dbReference type="SUPFAM" id="SSF53822">
    <property type="entry name" value="Periplasmic binding protein-like I"/>
    <property type="match status" value="1"/>
</dbReference>
<dbReference type="Gene3D" id="3.40.50.2300">
    <property type="match status" value="2"/>
</dbReference>
<feature type="domain" description="HTH lacI-type" evidence="4">
    <location>
        <begin position="14"/>
        <end position="69"/>
    </location>
</feature>
<keyword evidence="1" id="KW-0805">Transcription regulation</keyword>
<dbReference type="SUPFAM" id="SSF47413">
    <property type="entry name" value="lambda repressor-like DNA-binding domains"/>
    <property type="match status" value="1"/>
</dbReference>
<name>A0A4Q2L658_9MICO</name>
<dbReference type="Proteomes" id="UP000293865">
    <property type="component" value="Unassembled WGS sequence"/>
</dbReference>
<keyword evidence="3" id="KW-0804">Transcription</keyword>
<evidence type="ECO:0000256" key="2">
    <source>
        <dbReference type="ARBA" id="ARBA00023125"/>
    </source>
</evidence>
<evidence type="ECO:0000313" key="5">
    <source>
        <dbReference type="EMBL" id="RXZ73067.1"/>
    </source>
</evidence>
<dbReference type="PRINTS" id="PR00036">
    <property type="entry name" value="HTHLACI"/>
</dbReference>
<proteinExistence type="predicted"/>
<dbReference type="Pfam" id="PF00356">
    <property type="entry name" value="LacI"/>
    <property type="match status" value="1"/>
</dbReference>
<dbReference type="CDD" id="cd06267">
    <property type="entry name" value="PBP1_LacI_sugar_binding-like"/>
    <property type="match status" value="1"/>
</dbReference>
<dbReference type="PANTHER" id="PTHR30146:SF153">
    <property type="entry name" value="LACTOSE OPERON REPRESSOR"/>
    <property type="match status" value="1"/>
</dbReference>
<dbReference type="AlphaFoldDB" id="A0A4Q2L658"/>
<protein>
    <submittedName>
        <fullName evidence="5">LacI family transcriptional regulator</fullName>
    </submittedName>
</protein>
<comment type="caution">
    <text evidence="5">The sequence shown here is derived from an EMBL/GenBank/DDBJ whole genome shotgun (WGS) entry which is preliminary data.</text>
</comment>
<evidence type="ECO:0000256" key="1">
    <source>
        <dbReference type="ARBA" id="ARBA00023015"/>
    </source>
</evidence>
<dbReference type="GO" id="GO:0000976">
    <property type="term" value="F:transcription cis-regulatory region binding"/>
    <property type="evidence" value="ECO:0007669"/>
    <property type="project" value="TreeGrafter"/>
</dbReference>
<evidence type="ECO:0000256" key="3">
    <source>
        <dbReference type="ARBA" id="ARBA00023163"/>
    </source>
</evidence>
<dbReference type="Pfam" id="PF13377">
    <property type="entry name" value="Peripla_BP_3"/>
    <property type="match status" value="1"/>
</dbReference>
<dbReference type="Gene3D" id="1.10.260.40">
    <property type="entry name" value="lambda repressor-like DNA-binding domains"/>
    <property type="match status" value="1"/>
</dbReference>
<dbReference type="GO" id="GO:0003700">
    <property type="term" value="F:DNA-binding transcription factor activity"/>
    <property type="evidence" value="ECO:0007669"/>
    <property type="project" value="TreeGrafter"/>
</dbReference>
<dbReference type="PROSITE" id="PS50932">
    <property type="entry name" value="HTH_LACI_2"/>
    <property type="match status" value="1"/>
</dbReference>
<dbReference type="PANTHER" id="PTHR30146">
    <property type="entry name" value="LACI-RELATED TRANSCRIPTIONAL REPRESSOR"/>
    <property type="match status" value="1"/>
</dbReference>
<organism evidence="5 6">
    <name type="scientific">Agromyces albus</name>
    <dbReference type="NCBI Taxonomy" id="205332"/>
    <lineage>
        <taxon>Bacteria</taxon>
        <taxon>Bacillati</taxon>
        <taxon>Actinomycetota</taxon>
        <taxon>Actinomycetes</taxon>
        <taxon>Micrococcales</taxon>
        <taxon>Microbacteriaceae</taxon>
        <taxon>Agromyces</taxon>
    </lineage>
</organism>
<keyword evidence="6" id="KW-1185">Reference proteome</keyword>